<dbReference type="GO" id="GO:0043565">
    <property type="term" value="F:sequence-specific DNA binding"/>
    <property type="evidence" value="ECO:0007669"/>
    <property type="project" value="InterPro"/>
</dbReference>
<evidence type="ECO:0000256" key="2">
    <source>
        <dbReference type="ARBA" id="ARBA00023125"/>
    </source>
</evidence>
<gene>
    <name evidence="5" type="ORF">CCALI_02847</name>
</gene>
<dbReference type="InParanoid" id="S0EZV3"/>
<dbReference type="HOGENOM" id="CLU_986430_0_0_0"/>
<accession>S0EZV3</accession>
<dbReference type="InterPro" id="IPR037923">
    <property type="entry name" value="HTH-like"/>
</dbReference>
<dbReference type="InterPro" id="IPR018060">
    <property type="entry name" value="HTH_AraC"/>
</dbReference>
<keyword evidence="6" id="KW-1185">Reference proteome</keyword>
<dbReference type="Pfam" id="PF02311">
    <property type="entry name" value="AraC_binding"/>
    <property type="match status" value="1"/>
</dbReference>
<dbReference type="STRING" id="454171.CP488_01241"/>
<evidence type="ECO:0000256" key="1">
    <source>
        <dbReference type="ARBA" id="ARBA00023015"/>
    </source>
</evidence>
<evidence type="ECO:0000259" key="4">
    <source>
        <dbReference type="PROSITE" id="PS01124"/>
    </source>
</evidence>
<dbReference type="InterPro" id="IPR009057">
    <property type="entry name" value="Homeodomain-like_sf"/>
</dbReference>
<dbReference type="Proteomes" id="UP000014227">
    <property type="component" value="Chromosome I"/>
</dbReference>
<dbReference type="Pfam" id="PF12833">
    <property type="entry name" value="HTH_18"/>
    <property type="match status" value="1"/>
</dbReference>
<dbReference type="GO" id="GO:0003700">
    <property type="term" value="F:DNA-binding transcription factor activity"/>
    <property type="evidence" value="ECO:0007669"/>
    <property type="project" value="InterPro"/>
</dbReference>
<dbReference type="InterPro" id="IPR050204">
    <property type="entry name" value="AraC_XylS_family_regulators"/>
</dbReference>
<dbReference type="SUPFAM" id="SSF46689">
    <property type="entry name" value="Homeodomain-like"/>
    <property type="match status" value="2"/>
</dbReference>
<evidence type="ECO:0000313" key="5">
    <source>
        <dbReference type="EMBL" id="CCW36632.1"/>
    </source>
</evidence>
<name>S0EZV3_CHTCT</name>
<dbReference type="AlphaFoldDB" id="S0EZV3"/>
<dbReference type="Gene3D" id="1.10.10.60">
    <property type="entry name" value="Homeodomain-like"/>
    <property type="match status" value="2"/>
</dbReference>
<dbReference type="eggNOG" id="COG1917">
    <property type="taxonomic scope" value="Bacteria"/>
</dbReference>
<proteinExistence type="predicted"/>
<keyword evidence="3" id="KW-0804">Transcription</keyword>
<keyword evidence="1" id="KW-0805">Transcription regulation</keyword>
<dbReference type="InterPro" id="IPR003313">
    <property type="entry name" value="AraC-bd"/>
</dbReference>
<feature type="domain" description="HTH araC/xylS-type" evidence="4">
    <location>
        <begin position="168"/>
        <end position="268"/>
    </location>
</feature>
<organism evidence="5 6">
    <name type="scientific">Chthonomonas calidirosea (strain DSM 23976 / ICMP 18418 / T49)</name>
    <dbReference type="NCBI Taxonomy" id="1303518"/>
    <lineage>
        <taxon>Bacteria</taxon>
        <taxon>Bacillati</taxon>
        <taxon>Armatimonadota</taxon>
        <taxon>Chthonomonadia</taxon>
        <taxon>Chthonomonadales</taxon>
        <taxon>Chthonomonadaceae</taxon>
        <taxon>Chthonomonas</taxon>
    </lineage>
</organism>
<dbReference type="PATRIC" id="fig|1303518.3.peg.2952"/>
<evidence type="ECO:0000256" key="3">
    <source>
        <dbReference type="ARBA" id="ARBA00023163"/>
    </source>
</evidence>
<dbReference type="KEGG" id="ccz:CCALI_02847"/>
<dbReference type="SUPFAM" id="SSF51215">
    <property type="entry name" value="Regulatory protein AraC"/>
    <property type="match status" value="1"/>
</dbReference>
<dbReference type="Gene3D" id="2.60.120.10">
    <property type="entry name" value="Jelly Rolls"/>
    <property type="match status" value="1"/>
</dbReference>
<sequence length="286" mass="33194">MKETLDLPSQLDGSLWLYRRSGVPRFMHRHDELELNLVLSGTGTYLLRGRSYRLTEGSLVWLFPEQDHLLVNESPDYSMWIGVFRPHLVQQVCQAIAAHPLCAAAPQESFCRTLAFPQRERLERLFTELSAHYDNSPLYNLGLAFALALAWRLYLEAEQQPYGTWMPPSVQKALRLLRDEETLTLSALAKQCYQSPSHLSRLFHKYVGMSLADYRNQQRLHRFRRLCLAYPHRELLDLALEAGFGSYAQFHRVFVREMGLSPRQYRKNIEEGALEVVQAGRETARK</sequence>
<dbReference type="FunCoup" id="S0EZV3">
    <property type="interactions" value="30"/>
</dbReference>
<keyword evidence="2 5" id="KW-0238">DNA-binding</keyword>
<dbReference type="EMBL" id="HF951689">
    <property type="protein sequence ID" value="CCW36632.1"/>
    <property type="molecule type" value="Genomic_DNA"/>
</dbReference>
<dbReference type="PANTHER" id="PTHR46796">
    <property type="entry name" value="HTH-TYPE TRANSCRIPTIONAL ACTIVATOR RHAS-RELATED"/>
    <property type="match status" value="1"/>
</dbReference>
<dbReference type="InterPro" id="IPR014710">
    <property type="entry name" value="RmlC-like_jellyroll"/>
</dbReference>
<dbReference type="SMART" id="SM00342">
    <property type="entry name" value="HTH_ARAC"/>
    <property type="match status" value="1"/>
</dbReference>
<dbReference type="RefSeq" id="WP_016484136.1">
    <property type="nucleotide sequence ID" value="NC_021487.1"/>
</dbReference>
<evidence type="ECO:0000313" key="6">
    <source>
        <dbReference type="Proteomes" id="UP000014227"/>
    </source>
</evidence>
<reference evidence="6" key="1">
    <citation type="submission" date="2013-03" db="EMBL/GenBank/DDBJ databases">
        <title>Genome sequence of Chthonomonas calidirosea, the first sequenced genome from the Armatimonadetes phylum (formally candidate division OP10).</title>
        <authorList>
            <person name="Lee K.C.Y."/>
            <person name="Morgan X.C."/>
            <person name="Dunfield P.F."/>
            <person name="Tamas I."/>
            <person name="Houghton K.M."/>
            <person name="Vyssotski M."/>
            <person name="Ryan J.L.J."/>
            <person name="Lagutin K."/>
            <person name="McDonald I.R."/>
            <person name="Stott M.B."/>
        </authorList>
    </citation>
    <scope>NUCLEOTIDE SEQUENCE [LARGE SCALE GENOMIC DNA]</scope>
    <source>
        <strain evidence="6">DSM 23976 / ICMP 18418 / T49</strain>
    </source>
</reference>
<dbReference type="PROSITE" id="PS01124">
    <property type="entry name" value="HTH_ARAC_FAMILY_2"/>
    <property type="match status" value="1"/>
</dbReference>
<dbReference type="eggNOG" id="COG2169">
    <property type="taxonomic scope" value="Bacteria"/>
</dbReference>
<protein>
    <submittedName>
        <fullName evidence="5">Transcriptional regulator containing an amidase domain and an AraC-type DNA-binding HTH domain</fullName>
    </submittedName>
</protein>